<reference evidence="7 8" key="1">
    <citation type="journal article" date="2018" name="Sci. Data">
        <title>The draft genome sequence of cork oak.</title>
        <authorList>
            <person name="Ramos A.M."/>
            <person name="Usie A."/>
            <person name="Barbosa P."/>
            <person name="Barros P.M."/>
            <person name="Capote T."/>
            <person name="Chaves I."/>
            <person name="Simoes F."/>
            <person name="Abreu I."/>
            <person name="Carrasquinho I."/>
            <person name="Faro C."/>
            <person name="Guimaraes J.B."/>
            <person name="Mendonca D."/>
            <person name="Nobrega F."/>
            <person name="Rodrigues L."/>
            <person name="Saibo N.J.M."/>
            <person name="Varela M.C."/>
            <person name="Egas C."/>
            <person name="Matos J."/>
            <person name="Miguel C.M."/>
            <person name="Oliveira M.M."/>
            <person name="Ricardo C.P."/>
            <person name="Goncalves S."/>
        </authorList>
    </citation>
    <scope>NUCLEOTIDE SEQUENCE [LARGE SCALE GENOMIC DNA]</scope>
    <source>
        <strain evidence="8">cv. HL8</strain>
    </source>
</reference>
<dbReference type="Pfam" id="PF02797">
    <property type="entry name" value="Chal_sti_synt_C"/>
    <property type="match status" value="1"/>
</dbReference>
<dbReference type="GO" id="GO:0030639">
    <property type="term" value="P:polyketide biosynthetic process"/>
    <property type="evidence" value="ECO:0007669"/>
    <property type="project" value="TreeGrafter"/>
</dbReference>
<evidence type="ECO:0000256" key="3">
    <source>
        <dbReference type="ARBA" id="ARBA00023315"/>
    </source>
</evidence>
<keyword evidence="8" id="KW-1185">Reference proteome</keyword>
<feature type="domain" description="Chalcone/stilbene synthase N-terminal" evidence="5">
    <location>
        <begin position="97"/>
        <end position="183"/>
    </location>
</feature>
<protein>
    <submittedName>
        <fullName evidence="7">Chalcone synthase</fullName>
    </submittedName>
</protein>
<evidence type="ECO:0000256" key="2">
    <source>
        <dbReference type="ARBA" id="ARBA00022679"/>
    </source>
</evidence>
<dbReference type="InterPro" id="IPR012328">
    <property type="entry name" value="Chalcone/stilbene_synt_C"/>
</dbReference>
<dbReference type="Proteomes" id="UP000237347">
    <property type="component" value="Unassembled WGS sequence"/>
</dbReference>
<comment type="caution">
    <text evidence="7">The sequence shown here is derived from an EMBL/GenBank/DDBJ whole genome shotgun (WGS) entry which is preliminary data.</text>
</comment>
<dbReference type="EMBL" id="PKMF04000255">
    <property type="protein sequence ID" value="KAK7840740.1"/>
    <property type="molecule type" value="Genomic_DNA"/>
</dbReference>
<dbReference type="InterPro" id="IPR016039">
    <property type="entry name" value="Thiolase-like"/>
</dbReference>
<sequence length="287" mass="31968">MAFVENFREAQRAKGPATIMAIATTNSENIIFQKDYLDFYFRVTKSKYKTGLKEKLKRICENSAIRKRHFYHTEEILKANPKICTYNAPSLDASQDMVVPGLLGLNPNINRFVIYQQGCYAGGTCLHLANDLSKNNANARVLVVCAEITTMFFHGPSEIHLDILVGQTIFGEGAAAVIVGASPDAMIEWPLFELAWTGQSLIPNSEARVVGHLREMELTYYLSKNLPMWIGKNIGNCMVDAFSSIGISNWNSLFYVVYPGGPTVLDRIQESLGLEEGKLKVTRTCAK</sequence>
<dbReference type="GO" id="GO:0016747">
    <property type="term" value="F:acyltransferase activity, transferring groups other than amino-acyl groups"/>
    <property type="evidence" value="ECO:0007669"/>
    <property type="project" value="InterPro"/>
</dbReference>
<keyword evidence="2 4" id="KW-0808">Transferase</keyword>
<dbReference type="Gene3D" id="3.40.47.10">
    <property type="match status" value="3"/>
</dbReference>
<feature type="domain" description="Chalcone/stilbene synthase C-terminal" evidence="6">
    <location>
        <begin position="193"/>
        <end position="284"/>
    </location>
</feature>
<evidence type="ECO:0000256" key="4">
    <source>
        <dbReference type="RuleBase" id="RU003633"/>
    </source>
</evidence>
<evidence type="ECO:0000259" key="6">
    <source>
        <dbReference type="Pfam" id="PF02797"/>
    </source>
</evidence>
<dbReference type="PANTHER" id="PTHR11877:SF14">
    <property type="entry name" value="CHALCONE SYNTHASE"/>
    <property type="match status" value="1"/>
</dbReference>
<comment type="similarity">
    <text evidence="1 4">Belongs to the thiolase-like superfamily. Chalcone/stilbene synthases family.</text>
</comment>
<dbReference type="InterPro" id="IPR011141">
    <property type="entry name" value="Polyketide_synthase_type-III"/>
</dbReference>
<name>A0AAW0KMI8_QUESU</name>
<proteinExistence type="inferred from homology"/>
<evidence type="ECO:0000313" key="7">
    <source>
        <dbReference type="EMBL" id="KAK7840740.1"/>
    </source>
</evidence>
<evidence type="ECO:0000259" key="5">
    <source>
        <dbReference type="Pfam" id="PF00195"/>
    </source>
</evidence>
<dbReference type="Pfam" id="PF00195">
    <property type="entry name" value="Chal_sti_synt_N"/>
    <property type="match status" value="1"/>
</dbReference>
<organism evidence="7 8">
    <name type="scientific">Quercus suber</name>
    <name type="common">Cork oak</name>
    <dbReference type="NCBI Taxonomy" id="58331"/>
    <lineage>
        <taxon>Eukaryota</taxon>
        <taxon>Viridiplantae</taxon>
        <taxon>Streptophyta</taxon>
        <taxon>Embryophyta</taxon>
        <taxon>Tracheophyta</taxon>
        <taxon>Spermatophyta</taxon>
        <taxon>Magnoliopsida</taxon>
        <taxon>eudicotyledons</taxon>
        <taxon>Gunneridae</taxon>
        <taxon>Pentapetalae</taxon>
        <taxon>rosids</taxon>
        <taxon>fabids</taxon>
        <taxon>Fagales</taxon>
        <taxon>Fagaceae</taxon>
        <taxon>Quercus</taxon>
    </lineage>
</organism>
<evidence type="ECO:0000256" key="1">
    <source>
        <dbReference type="ARBA" id="ARBA00005531"/>
    </source>
</evidence>
<dbReference type="SUPFAM" id="SSF53901">
    <property type="entry name" value="Thiolase-like"/>
    <property type="match status" value="2"/>
</dbReference>
<dbReference type="InterPro" id="IPR001099">
    <property type="entry name" value="Chalcone/stilbene_synt_N"/>
</dbReference>
<gene>
    <name evidence="7" type="primary">CHS_2</name>
    <name evidence="7" type="ORF">CFP56_016326</name>
</gene>
<dbReference type="PANTHER" id="PTHR11877">
    <property type="entry name" value="HYDROXYMETHYLGLUTARYL-COA SYNTHASE"/>
    <property type="match status" value="1"/>
</dbReference>
<accession>A0AAW0KMI8</accession>
<evidence type="ECO:0000313" key="8">
    <source>
        <dbReference type="Proteomes" id="UP000237347"/>
    </source>
</evidence>
<dbReference type="AlphaFoldDB" id="A0AAW0KMI8"/>
<keyword evidence="3 4" id="KW-0012">Acyltransferase</keyword>